<comment type="pathway">
    <text evidence="1">Cofactor biosynthesis; adenosylcobalamin biosynthesis.</text>
</comment>
<dbReference type="Proteomes" id="UP000094296">
    <property type="component" value="Unassembled WGS sequence"/>
</dbReference>
<accession>A0A1E5G4H6</accession>
<dbReference type="PANTHER" id="PTHR36925:SF1">
    <property type="entry name" value="COBALT-PRECORRIN-6A REDUCTASE"/>
    <property type="match status" value="1"/>
</dbReference>
<dbReference type="GO" id="GO:0016994">
    <property type="term" value="F:precorrin-6A reductase activity"/>
    <property type="evidence" value="ECO:0007669"/>
    <property type="project" value="InterPro"/>
</dbReference>
<dbReference type="Pfam" id="PF02571">
    <property type="entry name" value="CbiJ"/>
    <property type="match status" value="1"/>
</dbReference>
<dbReference type="NCBIfam" id="TIGR00715">
    <property type="entry name" value="precor6x_red"/>
    <property type="match status" value="1"/>
</dbReference>
<dbReference type="EMBL" id="MIJE01000002">
    <property type="protein sequence ID" value="OEF97993.1"/>
    <property type="molecule type" value="Genomic_DNA"/>
</dbReference>
<comment type="caution">
    <text evidence="4">The sequence shown here is derived from an EMBL/GenBank/DDBJ whole genome shotgun (WGS) entry which is preliminary data.</text>
</comment>
<evidence type="ECO:0000256" key="2">
    <source>
        <dbReference type="ARBA" id="ARBA00022573"/>
    </source>
</evidence>
<evidence type="ECO:0000313" key="4">
    <source>
        <dbReference type="EMBL" id="OEF97993.1"/>
    </source>
</evidence>
<keyword evidence="5" id="KW-1185">Reference proteome</keyword>
<evidence type="ECO:0000256" key="3">
    <source>
        <dbReference type="ARBA" id="ARBA00023002"/>
    </source>
</evidence>
<keyword evidence="3" id="KW-0560">Oxidoreductase</keyword>
<organism evidence="4 5">
    <name type="scientific">Desulfuribacillus alkaliarsenatis</name>
    <dbReference type="NCBI Taxonomy" id="766136"/>
    <lineage>
        <taxon>Bacteria</taxon>
        <taxon>Bacillati</taxon>
        <taxon>Bacillota</taxon>
        <taxon>Desulfuribacillia</taxon>
        <taxon>Desulfuribacillales</taxon>
        <taxon>Desulfuribacillaceae</taxon>
        <taxon>Desulfuribacillus</taxon>
    </lineage>
</organism>
<sequence length="271" mass="29854">MIFVLAGTTESRAAISALQNAGHRVGASVVTAFGSNLLTRQGVTYINQGRFDEHTLTTALLDNQVQCLVDATHPYAIEISKLAMKVAAALQIPYIRYERQAGDVHEHPLVKHVQNLEEVETLIKPNQRVFSTLGSKSLPVLVPMMKRVGAELIVRVLPCTESIQLCEQIGVDLANIVAMKGPFTEMLNTALFRQYNIDVMLTKESGHSGGFHEKIKSASELDITSLVIRRPELLYPEIADTIEQLIEKVTGVGIEQSNQSSAHQERCQPIT</sequence>
<evidence type="ECO:0000313" key="5">
    <source>
        <dbReference type="Proteomes" id="UP000094296"/>
    </source>
</evidence>
<reference evidence="4 5" key="1">
    <citation type="submission" date="2016-09" db="EMBL/GenBank/DDBJ databases">
        <title>Draft genome sequence for the type strain of Desulfuribacillus alkaliarsenatis AHT28, an obligately anaerobic, sulfidogenic bacterium isolated from Russian soda lake sediments.</title>
        <authorList>
            <person name="Abin C.A."/>
            <person name="Hollibaugh J.T."/>
        </authorList>
    </citation>
    <scope>NUCLEOTIDE SEQUENCE [LARGE SCALE GENOMIC DNA]</scope>
    <source>
        <strain evidence="4 5">AHT28</strain>
    </source>
</reference>
<dbReference type="STRING" id="766136.BHF68_13075"/>
<evidence type="ECO:0000256" key="1">
    <source>
        <dbReference type="ARBA" id="ARBA00004953"/>
    </source>
</evidence>
<keyword evidence="2" id="KW-0169">Cobalamin biosynthesis</keyword>
<dbReference type="UniPathway" id="UPA00148"/>
<dbReference type="OrthoDB" id="9780707at2"/>
<proteinExistence type="predicted"/>
<dbReference type="GO" id="GO:0009236">
    <property type="term" value="P:cobalamin biosynthetic process"/>
    <property type="evidence" value="ECO:0007669"/>
    <property type="project" value="UniProtKB-UniPathway"/>
</dbReference>
<dbReference type="RefSeq" id="WP_069642390.1">
    <property type="nucleotide sequence ID" value="NZ_MIJE01000002.1"/>
</dbReference>
<dbReference type="InterPro" id="IPR003723">
    <property type="entry name" value="Precorrin-6x_reduct"/>
</dbReference>
<gene>
    <name evidence="4" type="ORF">BHF68_13075</name>
</gene>
<dbReference type="PROSITE" id="PS51014">
    <property type="entry name" value="COBK_CBIJ"/>
    <property type="match status" value="1"/>
</dbReference>
<protein>
    <submittedName>
        <fullName evidence="4">Precorrin-6x reductase</fullName>
    </submittedName>
</protein>
<dbReference type="AlphaFoldDB" id="A0A1E5G4H6"/>
<name>A0A1E5G4H6_9FIRM</name>
<dbReference type="PANTHER" id="PTHR36925">
    <property type="entry name" value="COBALT-PRECORRIN-6A REDUCTASE"/>
    <property type="match status" value="1"/>
</dbReference>